<dbReference type="STRING" id="1122206.SAMN02745753_03505"/>
<dbReference type="AlphaFoldDB" id="A0A1M5I4A0"/>
<proteinExistence type="predicted"/>
<dbReference type="Proteomes" id="UP000184517">
    <property type="component" value="Unassembled WGS sequence"/>
</dbReference>
<name>A0A1M5I4A0_9GAMM</name>
<accession>A0A1M5I4A0</accession>
<keyword evidence="1" id="KW-0812">Transmembrane</keyword>
<feature type="transmembrane region" description="Helical" evidence="1">
    <location>
        <begin position="32"/>
        <end position="55"/>
    </location>
</feature>
<organism evidence="2 3">
    <name type="scientific">Marinomonas polaris DSM 16579</name>
    <dbReference type="NCBI Taxonomy" id="1122206"/>
    <lineage>
        <taxon>Bacteria</taxon>
        <taxon>Pseudomonadati</taxon>
        <taxon>Pseudomonadota</taxon>
        <taxon>Gammaproteobacteria</taxon>
        <taxon>Oceanospirillales</taxon>
        <taxon>Oceanospirillaceae</taxon>
        <taxon>Marinomonas</taxon>
    </lineage>
</organism>
<keyword evidence="3" id="KW-1185">Reference proteome</keyword>
<dbReference type="EMBL" id="FQVF01000018">
    <property type="protein sequence ID" value="SHG23071.1"/>
    <property type="molecule type" value="Genomic_DNA"/>
</dbReference>
<evidence type="ECO:0000256" key="1">
    <source>
        <dbReference type="SAM" id="Phobius"/>
    </source>
</evidence>
<keyword evidence="1" id="KW-0472">Membrane</keyword>
<protein>
    <submittedName>
        <fullName evidence="2">Uncharacterized protein</fullName>
    </submittedName>
</protein>
<dbReference type="RefSeq" id="WP_072840959.1">
    <property type="nucleotide sequence ID" value="NZ_FQVF01000018.1"/>
</dbReference>
<reference evidence="3" key="1">
    <citation type="submission" date="2016-11" db="EMBL/GenBank/DDBJ databases">
        <authorList>
            <person name="Varghese N."/>
            <person name="Submissions S."/>
        </authorList>
    </citation>
    <scope>NUCLEOTIDE SEQUENCE [LARGE SCALE GENOMIC DNA]</scope>
    <source>
        <strain evidence="3">DSM 16579</strain>
    </source>
</reference>
<feature type="transmembrane region" description="Helical" evidence="1">
    <location>
        <begin position="67"/>
        <end position="88"/>
    </location>
</feature>
<sequence length="100" mass="11717">MNCDWCKESMDDQAIVCPSCKRERKDFHNLKLAMYTFVSLSFAAFFYGIISGAFTSPFLGEFQFRRIFSTVPGWIGILSFVISQVLYVKASKIIKTWWWY</sequence>
<evidence type="ECO:0000313" key="3">
    <source>
        <dbReference type="Proteomes" id="UP000184517"/>
    </source>
</evidence>
<gene>
    <name evidence="2" type="ORF">SAMN02745753_03505</name>
</gene>
<evidence type="ECO:0000313" key="2">
    <source>
        <dbReference type="EMBL" id="SHG23071.1"/>
    </source>
</evidence>
<keyword evidence="1" id="KW-1133">Transmembrane helix</keyword>